<dbReference type="OrthoDB" id="2914047at2"/>
<gene>
    <name evidence="2" type="ORF">SAMN05421737_11163</name>
</gene>
<feature type="signal peptide" evidence="1">
    <location>
        <begin position="1"/>
        <end position="31"/>
    </location>
</feature>
<feature type="chain" id="PRO_5017258337" description="Toxin ETX/toxin MTX2" evidence="1">
    <location>
        <begin position="32"/>
        <end position="293"/>
    </location>
</feature>
<protein>
    <recommendedName>
        <fullName evidence="4">Toxin ETX/toxin MTX2</fullName>
    </recommendedName>
</protein>
<dbReference type="AlphaFoldDB" id="A0A1G6N0J0"/>
<evidence type="ECO:0008006" key="4">
    <source>
        <dbReference type="Google" id="ProtNLM"/>
    </source>
</evidence>
<dbReference type="STRING" id="1464122.SAMN05421737_11163"/>
<sequence length="293" mass="32144">MNKNRTVRFTKVASACLLSTALLLAPTTSFAATDAPGTLFRDGVEVNLSAQLNESTYYPQPDKDPYKEPAQYMTVQTKTAPMTATDMIELNTNGTNALKLKNGVLYIDIDGSGLAPLGNPQAQAYKELGFTDDVLDGTEFKQEIRWKRIYNRLQPRSTQHQWTLTETHGVSTANTKEFAYSVGAEVGATLDGVTGKISGNISQKFSTTTTITNQTTNTVTDTFPAKPASYPYNDYRVAIYQKEEVYTVVPGEKLTRAMTNLAAKLNTSTANVYPTSFTYTTGELRPIVTPDQP</sequence>
<organism evidence="2 3">
    <name type="scientific">Shouchella lonarensis</name>
    <dbReference type="NCBI Taxonomy" id="1464122"/>
    <lineage>
        <taxon>Bacteria</taxon>
        <taxon>Bacillati</taxon>
        <taxon>Bacillota</taxon>
        <taxon>Bacilli</taxon>
        <taxon>Bacillales</taxon>
        <taxon>Bacillaceae</taxon>
        <taxon>Shouchella</taxon>
    </lineage>
</organism>
<dbReference type="Proteomes" id="UP000242662">
    <property type="component" value="Unassembled WGS sequence"/>
</dbReference>
<proteinExistence type="predicted"/>
<keyword evidence="1" id="KW-0732">Signal</keyword>
<evidence type="ECO:0000313" key="3">
    <source>
        <dbReference type="Proteomes" id="UP000242662"/>
    </source>
</evidence>
<accession>A0A1G6N0J0</accession>
<evidence type="ECO:0000256" key="1">
    <source>
        <dbReference type="SAM" id="SignalP"/>
    </source>
</evidence>
<evidence type="ECO:0000313" key="2">
    <source>
        <dbReference type="EMBL" id="SDC61342.1"/>
    </source>
</evidence>
<dbReference type="EMBL" id="FMYM01000011">
    <property type="protein sequence ID" value="SDC61342.1"/>
    <property type="molecule type" value="Genomic_DNA"/>
</dbReference>
<reference evidence="3" key="1">
    <citation type="submission" date="2016-09" db="EMBL/GenBank/DDBJ databases">
        <authorList>
            <person name="Varghese N."/>
            <person name="Submissions S."/>
        </authorList>
    </citation>
    <scope>NUCLEOTIDE SEQUENCE [LARGE SCALE GENOMIC DNA]</scope>
    <source>
        <strain evidence="3">25nlg</strain>
    </source>
</reference>
<dbReference type="RefSeq" id="WP_090776461.1">
    <property type="nucleotide sequence ID" value="NZ_FMYM01000011.1"/>
</dbReference>
<keyword evidence="3" id="KW-1185">Reference proteome</keyword>
<name>A0A1G6N0J0_9BACI</name>